<keyword evidence="1 5" id="KW-0489">Methyltransferase</keyword>
<dbReference type="GO" id="GO:0032259">
    <property type="term" value="P:methylation"/>
    <property type="evidence" value="ECO:0007669"/>
    <property type="project" value="UniProtKB-KW"/>
</dbReference>
<keyword evidence="3 5" id="KW-0949">S-adenosyl-L-methionine</keyword>
<dbReference type="PROSITE" id="PS51608">
    <property type="entry name" value="SAM_MT_UBIE"/>
    <property type="match status" value="1"/>
</dbReference>
<gene>
    <name evidence="6" type="ORF">TcWFU_006257</name>
</gene>
<keyword evidence="5" id="KW-0999">Mitochondrion inner membrane</keyword>
<dbReference type="PANTHER" id="PTHR43591">
    <property type="entry name" value="METHYLTRANSFERASE"/>
    <property type="match status" value="1"/>
</dbReference>
<reference evidence="6 7" key="1">
    <citation type="journal article" date="2022" name="Front. Cell. Infect. Microbiol.">
        <title>The Genomes of Two Strains of Taenia crassiceps the Animal Model for the Study of Human Cysticercosis.</title>
        <authorList>
            <person name="Bobes R.J."/>
            <person name="Estrada K."/>
            <person name="Rios-Valencia D.G."/>
            <person name="Calderon-Gallegos A."/>
            <person name="de la Torre P."/>
            <person name="Carrero J.C."/>
            <person name="Sanchez-Flores A."/>
            <person name="Laclette J.P."/>
        </authorList>
    </citation>
    <scope>NUCLEOTIDE SEQUENCE [LARGE SCALE GENOMIC DNA]</scope>
    <source>
        <strain evidence="6">WFUcys</strain>
    </source>
</reference>
<evidence type="ECO:0000256" key="5">
    <source>
        <dbReference type="HAMAP-Rule" id="MF_03191"/>
    </source>
</evidence>
<dbReference type="PROSITE" id="PS01183">
    <property type="entry name" value="UBIE_1"/>
    <property type="match status" value="1"/>
</dbReference>
<keyword evidence="2 5" id="KW-0808">Transferase</keyword>
<dbReference type="HAMAP" id="MF_01813">
    <property type="entry name" value="MenG_UbiE_methyltr"/>
    <property type="match status" value="1"/>
</dbReference>
<dbReference type="Pfam" id="PF01209">
    <property type="entry name" value="Ubie_methyltran"/>
    <property type="match status" value="1"/>
</dbReference>
<keyword evidence="5" id="KW-0496">Mitochondrion</keyword>
<proteinExistence type="inferred from homology"/>
<keyword evidence="5" id="KW-0472">Membrane</keyword>
<protein>
    <recommendedName>
        <fullName evidence="5">2-methoxy-6-polyprenyl-1,4-benzoquinol methylase, mitochondrial</fullName>
        <ecNumber evidence="5">2.1.1.201</ecNumber>
    </recommendedName>
    <alternativeName>
        <fullName evidence="5">Ubiquinone biosynthesis methyltransferase COQ5</fullName>
    </alternativeName>
</protein>
<dbReference type="PROSITE" id="PS01184">
    <property type="entry name" value="UBIE_2"/>
    <property type="match status" value="1"/>
</dbReference>
<dbReference type="Proteomes" id="UP001651158">
    <property type="component" value="Unassembled WGS sequence"/>
</dbReference>
<comment type="subunit">
    <text evidence="4">Component of a multi-subunit COQ enzyme complex, composed of at least COQ3, COQ4, COQ5, COQ6, COQ7 and COQ9. Interacts with PYURF; the interaction is direct, stabilizes COQ5 protein and associates PYURF with COQ enzyme complex.</text>
</comment>
<evidence type="ECO:0000313" key="7">
    <source>
        <dbReference type="Proteomes" id="UP001651158"/>
    </source>
</evidence>
<evidence type="ECO:0000256" key="4">
    <source>
        <dbReference type="ARBA" id="ARBA00046387"/>
    </source>
</evidence>
<keyword evidence="5" id="KW-0831">Ubiquinone biosynthesis</keyword>
<feature type="binding site" evidence="5">
    <location>
        <position position="115"/>
    </location>
    <ligand>
        <name>S-adenosyl-L-methionine</name>
        <dbReference type="ChEBI" id="CHEBI:59789"/>
    </ligand>
</feature>
<dbReference type="CDD" id="cd02440">
    <property type="entry name" value="AdoMet_MTases"/>
    <property type="match status" value="1"/>
</dbReference>
<accession>A0ABR4QS97</accession>
<organism evidence="6 7">
    <name type="scientific">Taenia crassiceps</name>
    <dbReference type="NCBI Taxonomy" id="6207"/>
    <lineage>
        <taxon>Eukaryota</taxon>
        <taxon>Metazoa</taxon>
        <taxon>Spiralia</taxon>
        <taxon>Lophotrochozoa</taxon>
        <taxon>Platyhelminthes</taxon>
        <taxon>Cestoda</taxon>
        <taxon>Eucestoda</taxon>
        <taxon>Cyclophyllidea</taxon>
        <taxon>Taeniidae</taxon>
        <taxon>Taenia</taxon>
    </lineage>
</organism>
<dbReference type="NCBIfam" id="NF001244">
    <property type="entry name" value="PRK00216.1-5"/>
    <property type="match status" value="1"/>
</dbReference>
<comment type="pathway">
    <text evidence="5">Cofactor biosynthesis; ubiquinone biosynthesis.</text>
</comment>
<dbReference type="PANTHER" id="PTHR43591:SF24">
    <property type="entry name" value="2-METHOXY-6-POLYPRENYL-1,4-BENZOQUINOL METHYLASE, MITOCHONDRIAL"/>
    <property type="match status" value="1"/>
</dbReference>
<dbReference type="InterPro" id="IPR023576">
    <property type="entry name" value="UbiE/COQ5_MeTrFase_CS"/>
</dbReference>
<dbReference type="InterPro" id="IPR004033">
    <property type="entry name" value="UbiE/COQ5_MeTrFase"/>
</dbReference>
<feature type="binding site" evidence="5">
    <location>
        <position position="144"/>
    </location>
    <ligand>
        <name>S-adenosyl-L-methionine</name>
        <dbReference type="ChEBI" id="CHEBI:59789"/>
    </ligand>
</feature>
<dbReference type="NCBIfam" id="TIGR01934">
    <property type="entry name" value="MenG_MenH_UbiE"/>
    <property type="match status" value="1"/>
</dbReference>
<evidence type="ECO:0000313" key="6">
    <source>
        <dbReference type="EMBL" id="KAL5112285.1"/>
    </source>
</evidence>
<name>A0ABR4QS97_9CEST</name>
<comment type="caution">
    <text evidence="5">Lacks conserved residue(s) required for the propagation of feature annotation.</text>
</comment>
<dbReference type="InterPro" id="IPR029063">
    <property type="entry name" value="SAM-dependent_MTases_sf"/>
</dbReference>
<comment type="subcellular location">
    <subcellularLocation>
        <location evidence="5">Mitochondrion inner membrane</location>
        <topology evidence="5">Peripheral membrane protein</topology>
        <orientation evidence="5">Matrix side</orientation>
    </subcellularLocation>
</comment>
<comment type="caution">
    <text evidence="6">The sequence shown here is derived from an EMBL/GenBank/DDBJ whole genome shotgun (WGS) entry which is preliminary data.</text>
</comment>
<dbReference type="EMBL" id="JAKROA010000001">
    <property type="protein sequence ID" value="KAL5112285.1"/>
    <property type="molecule type" value="Genomic_DNA"/>
</dbReference>
<comment type="similarity">
    <text evidence="5">Belongs to the class I-like SAM-binding methyltransferase superfamily. MenG/UbiE family.</text>
</comment>
<feature type="binding site" evidence="5">
    <location>
        <begin position="171"/>
        <end position="172"/>
    </location>
    <ligand>
        <name>S-adenosyl-L-methionine</name>
        <dbReference type="ChEBI" id="CHEBI:59789"/>
    </ligand>
</feature>
<sequence>MDFETKVEVETGALLKLVFKVGEKKMANFERVIGSTVRSPLRITRLFASTHFGYQMVDETEKQARVDRVFTGVARKYDIMNDSMSAGIHRIWKNFFVYRMMPTVNLSFLDVCGGTGDIAMRIAKFSKNIENPSGATIPKVTVCDINREMIEVGKEKAYQAGMSEINWVQGNAENLPFEDNQFDVYTVAFGIRNCTHVDKVLEEAYRVLKPGGRFFCLEFSRVNNFVLRALYDAYSMQIIPVIGKVVANDWHSYRYLVESIRRFPNQYEYAGMIEDAGFRNVQFTNYTFGVAAVHMGVK</sequence>
<dbReference type="EC" id="2.1.1.201" evidence="5"/>
<evidence type="ECO:0000256" key="2">
    <source>
        <dbReference type="ARBA" id="ARBA00022679"/>
    </source>
</evidence>
<comment type="function">
    <text evidence="5">Methyltransferase required for the conversion of 2-polyprenyl-6-methoxy-1,4-benzoquinol (DDMQH2) to 2-polyprenyl-3-methyl-6-methoxy-1,4-benzoquinol (DMQH2).</text>
</comment>
<dbReference type="SUPFAM" id="SSF53335">
    <property type="entry name" value="S-adenosyl-L-methionine-dependent methyltransferases"/>
    <property type="match status" value="1"/>
</dbReference>
<evidence type="ECO:0000256" key="3">
    <source>
        <dbReference type="ARBA" id="ARBA00022691"/>
    </source>
</evidence>
<dbReference type="GO" id="GO:0008168">
    <property type="term" value="F:methyltransferase activity"/>
    <property type="evidence" value="ECO:0007669"/>
    <property type="project" value="UniProtKB-KW"/>
</dbReference>
<comment type="catalytic activity">
    <reaction evidence="5">
        <text>a 2-methoxy-6-(all-trans-polyprenyl)benzene-1,4-diol + S-adenosyl-L-methionine = a 5-methoxy-2-methyl-3-(all-trans-polyprenyl)benzene-1,4-diol + S-adenosyl-L-homocysteine + H(+)</text>
        <dbReference type="Rhea" id="RHEA:28286"/>
        <dbReference type="Rhea" id="RHEA-COMP:10858"/>
        <dbReference type="Rhea" id="RHEA-COMP:10859"/>
        <dbReference type="ChEBI" id="CHEBI:15378"/>
        <dbReference type="ChEBI" id="CHEBI:57856"/>
        <dbReference type="ChEBI" id="CHEBI:59789"/>
        <dbReference type="ChEBI" id="CHEBI:84166"/>
        <dbReference type="ChEBI" id="CHEBI:84167"/>
        <dbReference type="EC" id="2.1.1.201"/>
    </reaction>
</comment>
<dbReference type="Gene3D" id="3.40.50.150">
    <property type="entry name" value="Vaccinia Virus protein VP39"/>
    <property type="match status" value="1"/>
</dbReference>
<keyword evidence="7" id="KW-1185">Reference proteome</keyword>
<evidence type="ECO:0000256" key="1">
    <source>
        <dbReference type="ARBA" id="ARBA00022603"/>
    </source>
</evidence>